<feature type="compositionally biased region" description="Low complexity" evidence="1">
    <location>
        <begin position="1"/>
        <end position="15"/>
    </location>
</feature>
<dbReference type="STRING" id="436017.A4S647"/>
<dbReference type="KEGG" id="olu:OSTLU_93571"/>
<dbReference type="EMBL" id="CP000593">
    <property type="protein sequence ID" value="ABO99321.1"/>
    <property type="molecule type" value="Genomic_DNA"/>
</dbReference>
<organism evidence="2 3">
    <name type="scientific">Ostreococcus lucimarinus (strain CCE9901)</name>
    <dbReference type="NCBI Taxonomy" id="436017"/>
    <lineage>
        <taxon>Eukaryota</taxon>
        <taxon>Viridiplantae</taxon>
        <taxon>Chlorophyta</taxon>
        <taxon>Mamiellophyceae</taxon>
        <taxon>Mamiellales</taxon>
        <taxon>Bathycoccaceae</taxon>
        <taxon>Ostreococcus</taxon>
    </lineage>
</organism>
<reference evidence="2 3" key="1">
    <citation type="journal article" date="2007" name="Proc. Natl. Acad. Sci. U.S.A.">
        <title>The tiny eukaryote Ostreococcus provides genomic insights into the paradox of plankton speciation.</title>
        <authorList>
            <person name="Palenik B."/>
            <person name="Grimwood J."/>
            <person name="Aerts A."/>
            <person name="Rouze P."/>
            <person name="Salamov A."/>
            <person name="Putnam N."/>
            <person name="Dupont C."/>
            <person name="Jorgensen R."/>
            <person name="Derelle E."/>
            <person name="Rombauts S."/>
            <person name="Zhou K."/>
            <person name="Otillar R."/>
            <person name="Merchant S.S."/>
            <person name="Podell S."/>
            <person name="Gaasterland T."/>
            <person name="Napoli C."/>
            <person name="Gendler K."/>
            <person name="Manuell A."/>
            <person name="Tai V."/>
            <person name="Vallon O."/>
            <person name="Piganeau G."/>
            <person name="Jancek S."/>
            <person name="Heijde M."/>
            <person name="Jabbari K."/>
            <person name="Bowler C."/>
            <person name="Lohr M."/>
            <person name="Robbens S."/>
            <person name="Werner G."/>
            <person name="Dubchak I."/>
            <person name="Pazour G.J."/>
            <person name="Ren Q."/>
            <person name="Paulsen I."/>
            <person name="Delwiche C."/>
            <person name="Schmutz J."/>
            <person name="Rokhsar D."/>
            <person name="Van de Peer Y."/>
            <person name="Moreau H."/>
            <person name="Grigoriev I.V."/>
        </authorList>
    </citation>
    <scope>NUCLEOTIDE SEQUENCE [LARGE SCALE GENOMIC DNA]</scope>
    <source>
        <strain evidence="2 3">CCE9901</strain>
    </source>
</reference>
<proteinExistence type="predicted"/>
<name>A4S647_OSTLU</name>
<feature type="region of interest" description="Disordered" evidence="1">
    <location>
        <begin position="1"/>
        <end position="27"/>
    </location>
</feature>
<dbReference type="OMA" id="WQRVEWI"/>
<evidence type="ECO:0000313" key="3">
    <source>
        <dbReference type="Proteomes" id="UP000001568"/>
    </source>
</evidence>
<keyword evidence="3" id="KW-1185">Reference proteome</keyword>
<dbReference type="HOGENOM" id="CLU_440339_0_0_1"/>
<dbReference type="RefSeq" id="XP_001421028.1">
    <property type="nucleotide sequence ID" value="XM_001420991.1"/>
</dbReference>
<dbReference type="Proteomes" id="UP000001568">
    <property type="component" value="Chromosome 13"/>
</dbReference>
<sequence length="621" mass="66292">MSVATSRAPSRAPASRPRRRARRGRRATTRALLATTRGTCTAHGLDGAFELTHDARGTTFVERVTLARGDDADALTTESGRDDDGTTWDADWYGDRRATTLDGAHASAMMTWVRTNQWNDELAAAGRLRRKKLAEGVEATAALRRYGVEAPTPAKVEKRGRGRAKRRTGRGFGGFGGFGASSDARAPRVPRCATSVYAVSMLDGGRVGGRVFVDEATGFAWRAEFYHQRGVETWMFEGWERVAVSETDEVAVPRLAHRTHAEGQVTTFRAESTSSASEDRETYAALPSSSVAPWASERAWSGDDATIATCRGEGGHILVKATLESSDDGGASLTDWFVLDTASTGLAVAPHVADAVSMPSFGSMAIVGVAAPLEGALRRGKKLSVGALSLSSPIFMEQNLDGALRVPNGERLAGVIGLSVLGAHAIVRIHAPLRVPGSRDPPKLDVRVFRPEAYEPSAEIERAWEPVVFIDGVPYVECSYTIANDGFQGVTEMTTERRGLFKLALGTGGVGVVLGDRVAVEADVANRTKALQPGGIMSGPGESAGRLQRVGDEIVTGRIETVRFKSFEFKNVRAVVHLDGAPPDADLSPHADGAACADLFRGCEFVLDLRPSNPRIAVCPP</sequence>
<dbReference type="AlphaFoldDB" id="A4S647"/>
<dbReference type="GeneID" id="5005058"/>
<evidence type="ECO:0000313" key="2">
    <source>
        <dbReference type="EMBL" id="ABO99321.1"/>
    </source>
</evidence>
<dbReference type="OrthoDB" id="498655at2759"/>
<gene>
    <name evidence="2" type="ORF">OSTLU_93571</name>
</gene>
<protein>
    <submittedName>
        <fullName evidence="2">Uncharacterized protein</fullName>
    </submittedName>
</protein>
<feature type="compositionally biased region" description="Basic residues" evidence="1">
    <location>
        <begin position="16"/>
        <end position="27"/>
    </location>
</feature>
<accession>A4S647</accession>
<evidence type="ECO:0000256" key="1">
    <source>
        <dbReference type="SAM" id="MobiDB-lite"/>
    </source>
</evidence>
<dbReference type="Gramene" id="ABO99321">
    <property type="protein sequence ID" value="ABO99321"/>
    <property type="gene ID" value="OSTLU_93571"/>
</dbReference>